<keyword evidence="7" id="KW-1185">Reference proteome</keyword>
<organism evidence="6 7">
    <name type="scientific">Cristinia sonorae</name>
    <dbReference type="NCBI Taxonomy" id="1940300"/>
    <lineage>
        <taxon>Eukaryota</taxon>
        <taxon>Fungi</taxon>
        <taxon>Dikarya</taxon>
        <taxon>Basidiomycota</taxon>
        <taxon>Agaricomycotina</taxon>
        <taxon>Agaricomycetes</taxon>
        <taxon>Agaricomycetidae</taxon>
        <taxon>Agaricales</taxon>
        <taxon>Pleurotineae</taxon>
        <taxon>Stephanosporaceae</taxon>
        <taxon>Cristinia</taxon>
    </lineage>
</organism>
<dbReference type="SUPFAM" id="SSF48613">
    <property type="entry name" value="Heme oxygenase-like"/>
    <property type="match status" value="1"/>
</dbReference>
<feature type="region of interest" description="Disordered" evidence="4">
    <location>
        <begin position="236"/>
        <end position="259"/>
    </location>
</feature>
<dbReference type="AlphaFoldDB" id="A0A8K0UI56"/>
<evidence type="ECO:0000256" key="3">
    <source>
        <dbReference type="ARBA" id="ARBA00023004"/>
    </source>
</evidence>
<evidence type="ECO:0000256" key="1">
    <source>
        <dbReference type="ARBA" id="ARBA00022617"/>
    </source>
</evidence>
<dbReference type="GO" id="GO:0046872">
    <property type="term" value="F:metal ion binding"/>
    <property type="evidence" value="ECO:0007669"/>
    <property type="project" value="UniProtKB-KW"/>
</dbReference>
<evidence type="ECO:0000313" key="7">
    <source>
        <dbReference type="Proteomes" id="UP000813824"/>
    </source>
</evidence>
<keyword evidence="5" id="KW-1133">Transmembrane helix</keyword>
<reference evidence="6" key="1">
    <citation type="journal article" date="2021" name="New Phytol.">
        <title>Evolutionary innovations through gain and loss of genes in the ectomycorrhizal Boletales.</title>
        <authorList>
            <person name="Wu G."/>
            <person name="Miyauchi S."/>
            <person name="Morin E."/>
            <person name="Kuo A."/>
            <person name="Drula E."/>
            <person name="Varga T."/>
            <person name="Kohler A."/>
            <person name="Feng B."/>
            <person name="Cao Y."/>
            <person name="Lipzen A."/>
            <person name="Daum C."/>
            <person name="Hundley H."/>
            <person name="Pangilinan J."/>
            <person name="Johnson J."/>
            <person name="Barry K."/>
            <person name="LaButti K."/>
            <person name="Ng V."/>
            <person name="Ahrendt S."/>
            <person name="Min B."/>
            <person name="Choi I.G."/>
            <person name="Park H."/>
            <person name="Plett J.M."/>
            <person name="Magnuson J."/>
            <person name="Spatafora J.W."/>
            <person name="Nagy L.G."/>
            <person name="Henrissat B."/>
            <person name="Grigoriev I.V."/>
            <person name="Yang Z.L."/>
            <person name="Xu J."/>
            <person name="Martin F.M."/>
        </authorList>
    </citation>
    <scope>NUCLEOTIDE SEQUENCE</scope>
    <source>
        <strain evidence="6">KKN 215</strain>
    </source>
</reference>
<evidence type="ECO:0008006" key="8">
    <source>
        <dbReference type="Google" id="ProtNLM"/>
    </source>
</evidence>
<proteinExistence type="predicted"/>
<keyword evidence="1" id="KW-0349">Heme</keyword>
<dbReference type="PANTHER" id="PTHR10720">
    <property type="entry name" value="HEME OXYGENASE"/>
    <property type="match status" value="1"/>
</dbReference>
<evidence type="ECO:0000313" key="6">
    <source>
        <dbReference type="EMBL" id="KAH8087125.1"/>
    </source>
</evidence>
<dbReference type="Proteomes" id="UP000813824">
    <property type="component" value="Unassembled WGS sequence"/>
</dbReference>
<dbReference type="Gene3D" id="1.20.910.10">
    <property type="entry name" value="Heme oxygenase-like"/>
    <property type="match status" value="1"/>
</dbReference>
<keyword evidence="5" id="KW-0472">Membrane</keyword>
<protein>
    <recommendedName>
        <fullName evidence="8">Heme oxygenase</fullName>
    </recommendedName>
</protein>
<dbReference type="InterPro" id="IPR016053">
    <property type="entry name" value="Haem_Oase-like"/>
</dbReference>
<dbReference type="OrthoDB" id="652091at2759"/>
<dbReference type="EMBL" id="JAEVFJ010000041">
    <property type="protein sequence ID" value="KAH8087125.1"/>
    <property type="molecule type" value="Genomic_DNA"/>
</dbReference>
<dbReference type="PANTHER" id="PTHR10720:SF0">
    <property type="entry name" value="HEME OXYGENASE"/>
    <property type="match status" value="1"/>
</dbReference>
<dbReference type="CDD" id="cd19165">
    <property type="entry name" value="HemeO"/>
    <property type="match status" value="1"/>
</dbReference>
<evidence type="ECO:0000256" key="5">
    <source>
        <dbReference type="SAM" id="Phobius"/>
    </source>
</evidence>
<dbReference type="InterPro" id="IPR002051">
    <property type="entry name" value="Haem_Oase"/>
</dbReference>
<keyword evidence="5" id="KW-0812">Transmembrane</keyword>
<dbReference type="InterPro" id="IPR016084">
    <property type="entry name" value="Haem_Oase-like_multi-hlx"/>
</dbReference>
<dbReference type="GO" id="GO:0006788">
    <property type="term" value="P:heme oxidation"/>
    <property type="evidence" value="ECO:0007669"/>
    <property type="project" value="InterPro"/>
</dbReference>
<keyword evidence="2" id="KW-0479">Metal-binding</keyword>
<comment type="caution">
    <text evidence="6">The sequence shown here is derived from an EMBL/GenBank/DDBJ whole genome shotgun (WGS) entry which is preliminary data.</text>
</comment>
<dbReference type="GO" id="GO:0004392">
    <property type="term" value="F:heme oxygenase (decyclizing) activity"/>
    <property type="evidence" value="ECO:0007669"/>
    <property type="project" value="InterPro"/>
</dbReference>
<evidence type="ECO:0000256" key="2">
    <source>
        <dbReference type="ARBA" id="ARBA00022723"/>
    </source>
</evidence>
<evidence type="ECO:0000256" key="4">
    <source>
        <dbReference type="SAM" id="MobiDB-lite"/>
    </source>
</evidence>
<name>A0A8K0UI56_9AGAR</name>
<dbReference type="Pfam" id="PF01126">
    <property type="entry name" value="Heme_oxygenase"/>
    <property type="match status" value="1"/>
</dbReference>
<gene>
    <name evidence="6" type="ORF">BXZ70DRAFT_540606</name>
</gene>
<sequence>MDYSQDISTLLRISTVQAHDTASKSQGAGWLTRGELDRDEYVRYLMMLYHIYDAFERALEQHATHPVLLPSYNPGLLSRASSLAADISQILQVPESQWQTHPLHVQLMSPPPAELTAYITRINEVASTEPARLLSHSYARYLGDLSGGQFIKRVLAKSYELQDGLGLSFYEFRQLGSGSTLATIGDMKKIKDWFRDGMNAGVADDVALKQAVIEEANIAYHHNIALLALLRPPSRPAPAPVGDSGTPPEPSPVAEKQQLDLQPSVSTYRTSTVVALIAAVCLAHFFIVVGGFTGEKGAAKLEALQQWFASSSST</sequence>
<accession>A0A8K0UI56</accession>
<keyword evidence="3" id="KW-0408">Iron</keyword>
<feature type="transmembrane region" description="Helical" evidence="5">
    <location>
        <begin position="273"/>
        <end position="292"/>
    </location>
</feature>